<organism evidence="1 2">
    <name type="scientific">Dactylosporangium cerinum</name>
    <dbReference type="NCBI Taxonomy" id="1434730"/>
    <lineage>
        <taxon>Bacteria</taxon>
        <taxon>Bacillati</taxon>
        <taxon>Actinomycetota</taxon>
        <taxon>Actinomycetes</taxon>
        <taxon>Micromonosporales</taxon>
        <taxon>Micromonosporaceae</taxon>
        <taxon>Dactylosporangium</taxon>
    </lineage>
</organism>
<name>A0ABV9VU91_9ACTN</name>
<gene>
    <name evidence="1" type="ORF">ACFPIJ_11720</name>
</gene>
<protein>
    <recommendedName>
        <fullName evidence="3">Transcriptional regulator</fullName>
    </recommendedName>
</protein>
<proteinExistence type="predicted"/>
<sequence>MADLDEFRERSHLLAEVARPMIASGAGADEVAAELLRISGSPILTIRAIAAATGMGNGQAKWIVHRNLEPEVRAAAERLWADAVDAFEDVNHPPAEDDAAR</sequence>
<comment type="caution">
    <text evidence="1">The sequence shown here is derived from an EMBL/GenBank/DDBJ whole genome shotgun (WGS) entry which is preliminary data.</text>
</comment>
<dbReference type="RefSeq" id="WP_380114749.1">
    <property type="nucleotide sequence ID" value="NZ_JBHSIU010000011.1"/>
</dbReference>
<accession>A0ABV9VU91</accession>
<evidence type="ECO:0000313" key="2">
    <source>
        <dbReference type="Proteomes" id="UP001595912"/>
    </source>
</evidence>
<reference evidence="2" key="1">
    <citation type="journal article" date="2019" name="Int. J. Syst. Evol. Microbiol.">
        <title>The Global Catalogue of Microorganisms (GCM) 10K type strain sequencing project: providing services to taxonomists for standard genome sequencing and annotation.</title>
        <authorList>
            <consortium name="The Broad Institute Genomics Platform"/>
            <consortium name="The Broad Institute Genome Sequencing Center for Infectious Disease"/>
            <person name="Wu L."/>
            <person name="Ma J."/>
        </authorList>
    </citation>
    <scope>NUCLEOTIDE SEQUENCE [LARGE SCALE GENOMIC DNA]</scope>
    <source>
        <strain evidence="2">CGMCC 4.7152</strain>
    </source>
</reference>
<dbReference type="EMBL" id="JBHSIU010000011">
    <property type="protein sequence ID" value="MFC4998502.1"/>
    <property type="molecule type" value="Genomic_DNA"/>
</dbReference>
<evidence type="ECO:0000313" key="1">
    <source>
        <dbReference type="EMBL" id="MFC4998502.1"/>
    </source>
</evidence>
<evidence type="ECO:0008006" key="3">
    <source>
        <dbReference type="Google" id="ProtNLM"/>
    </source>
</evidence>
<dbReference type="Proteomes" id="UP001595912">
    <property type="component" value="Unassembled WGS sequence"/>
</dbReference>
<keyword evidence="2" id="KW-1185">Reference proteome</keyword>